<evidence type="ECO:0000313" key="1">
    <source>
        <dbReference type="EMBL" id="JAE06255.1"/>
    </source>
</evidence>
<accession>A0A0A9EZR2</accession>
<protein>
    <submittedName>
        <fullName evidence="1">Uncharacterized protein</fullName>
    </submittedName>
</protein>
<reference evidence="1" key="1">
    <citation type="submission" date="2014-09" db="EMBL/GenBank/DDBJ databases">
        <authorList>
            <person name="Magalhaes I.L.F."/>
            <person name="Oliveira U."/>
            <person name="Santos F.R."/>
            <person name="Vidigal T.H.D.A."/>
            <person name="Brescovit A.D."/>
            <person name="Santos A.J."/>
        </authorList>
    </citation>
    <scope>NUCLEOTIDE SEQUENCE</scope>
    <source>
        <tissue evidence="1">Shoot tissue taken approximately 20 cm above the soil surface</tissue>
    </source>
</reference>
<organism evidence="1">
    <name type="scientific">Arundo donax</name>
    <name type="common">Giant reed</name>
    <name type="synonym">Donax arundinaceus</name>
    <dbReference type="NCBI Taxonomy" id="35708"/>
    <lineage>
        <taxon>Eukaryota</taxon>
        <taxon>Viridiplantae</taxon>
        <taxon>Streptophyta</taxon>
        <taxon>Embryophyta</taxon>
        <taxon>Tracheophyta</taxon>
        <taxon>Spermatophyta</taxon>
        <taxon>Magnoliopsida</taxon>
        <taxon>Liliopsida</taxon>
        <taxon>Poales</taxon>
        <taxon>Poaceae</taxon>
        <taxon>PACMAD clade</taxon>
        <taxon>Arundinoideae</taxon>
        <taxon>Arundineae</taxon>
        <taxon>Arundo</taxon>
    </lineage>
</organism>
<name>A0A0A9EZR2_ARUDO</name>
<proteinExistence type="predicted"/>
<dbReference type="AlphaFoldDB" id="A0A0A9EZR2"/>
<sequence length="34" mass="4043">MSFCFFCSCFNAQFHRYNCGRCNIMLNLQFLVAI</sequence>
<reference evidence="1" key="2">
    <citation type="journal article" date="2015" name="Data Brief">
        <title>Shoot transcriptome of the giant reed, Arundo donax.</title>
        <authorList>
            <person name="Barrero R.A."/>
            <person name="Guerrero F.D."/>
            <person name="Moolhuijzen P."/>
            <person name="Goolsby J.A."/>
            <person name="Tidwell J."/>
            <person name="Bellgard S.E."/>
            <person name="Bellgard M.I."/>
        </authorList>
    </citation>
    <scope>NUCLEOTIDE SEQUENCE</scope>
    <source>
        <tissue evidence="1">Shoot tissue taken approximately 20 cm above the soil surface</tissue>
    </source>
</reference>
<dbReference type="EMBL" id="GBRH01191641">
    <property type="protein sequence ID" value="JAE06255.1"/>
    <property type="molecule type" value="Transcribed_RNA"/>
</dbReference>